<name>A0A7W7VJP6_9PSEU</name>
<proteinExistence type="predicted"/>
<dbReference type="EMBL" id="JACHJQ010000016">
    <property type="protein sequence ID" value="MBB4912796.1"/>
    <property type="molecule type" value="Genomic_DNA"/>
</dbReference>
<evidence type="ECO:0000313" key="1">
    <source>
        <dbReference type="EMBL" id="MBB4912796.1"/>
    </source>
</evidence>
<sequence length="55" mass="6049">MYDDEALIVKAPDEQARRAVEDLFGEFARTGSAMKTVRASLSQGWRSSGNTLDIS</sequence>
<comment type="caution">
    <text evidence="1">The sequence shown here is derived from an EMBL/GenBank/DDBJ whole genome shotgun (WGS) entry which is preliminary data.</text>
</comment>
<dbReference type="AlphaFoldDB" id="A0A7W7VJP6"/>
<accession>A0A7W7VJP6</accession>
<dbReference type="Proteomes" id="UP000520767">
    <property type="component" value="Unassembled WGS sequence"/>
</dbReference>
<reference evidence="1 2" key="1">
    <citation type="submission" date="2020-08" db="EMBL/GenBank/DDBJ databases">
        <title>Genomic Encyclopedia of Type Strains, Phase III (KMG-III): the genomes of soil and plant-associated and newly described type strains.</title>
        <authorList>
            <person name="Whitman W."/>
        </authorList>
    </citation>
    <scope>NUCLEOTIDE SEQUENCE [LARGE SCALE GENOMIC DNA]</scope>
    <source>
        <strain evidence="1 2">CECT 8960</strain>
    </source>
</reference>
<evidence type="ECO:0000313" key="2">
    <source>
        <dbReference type="Proteomes" id="UP000520767"/>
    </source>
</evidence>
<keyword evidence="2" id="KW-1185">Reference proteome</keyword>
<protein>
    <submittedName>
        <fullName evidence="1">Uncharacterized protein</fullName>
    </submittedName>
</protein>
<dbReference type="RefSeq" id="WP_184816742.1">
    <property type="nucleotide sequence ID" value="NZ_JACHJQ010000016.1"/>
</dbReference>
<gene>
    <name evidence="1" type="ORF">FHR82_009070</name>
</gene>
<organism evidence="1 2">
    <name type="scientific">Actinophytocola algeriensis</name>
    <dbReference type="NCBI Taxonomy" id="1768010"/>
    <lineage>
        <taxon>Bacteria</taxon>
        <taxon>Bacillati</taxon>
        <taxon>Actinomycetota</taxon>
        <taxon>Actinomycetes</taxon>
        <taxon>Pseudonocardiales</taxon>
        <taxon>Pseudonocardiaceae</taxon>
    </lineage>
</organism>